<keyword evidence="2" id="KW-1185">Reference proteome</keyword>
<dbReference type="HOGENOM" id="CLU_2904342_0_0_1"/>
<dbReference type="AlphaFoldDB" id="A0A067SAC5"/>
<proteinExistence type="predicted"/>
<dbReference type="EMBL" id="KL142412">
    <property type="protein sequence ID" value="KDR67850.1"/>
    <property type="molecule type" value="Genomic_DNA"/>
</dbReference>
<evidence type="ECO:0000313" key="1">
    <source>
        <dbReference type="EMBL" id="KDR67850.1"/>
    </source>
</evidence>
<reference evidence="2" key="1">
    <citation type="journal article" date="2014" name="Proc. Natl. Acad. Sci. U.S.A.">
        <title>Extensive sampling of basidiomycete genomes demonstrates inadequacy of the white-rot/brown-rot paradigm for wood decay fungi.</title>
        <authorList>
            <person name="Riley R."/>
            <person name="Salamov A.A."/>
            <person name="Brown D.W."/>
            <person name="Nagy L.G."/>
            <person name="Floudas D."/>
            <person name="Held B.W."/>
            <person name="Levasseur A."/>
            <person name="Lombard V."/>
            <person name="Morin E."/>
            <person name="Otillar R."/>
            <person name="Lindquist E.A."/>
            <person name="Sun H."/>
            <person name="LaButti K.M."/>
            <person name="Schmutz J."/>
            <person name="Jabbour D."/>
            <person name="Luo H."/>
            <person name="Baker S.E."/>
            <person name="Pisabarro A.G."/>
            <person name="Walton J.D."/>
            <person name="Blanchette R.A."/>
            <person name="Henrissat B."/>
            <person name="Martin F."/>
            <person name="Cullen D."/>
            <person name="Hibbett D.S."/>
            <person name="Grigoriev I.V."/>
        </authorList>
    </citation>
    <scope>NUCLEOTIDE SEQUENCE [LARGE SCALE GENOMIC DNA]</scope>
    <source>
        <strain evidence="2">CBS 339.88</strain>
    </source>
</reference>
<gene>
    <name evidence="1" type="ORF">GALMADRAFT_257712</name>
</gene>
<dbReference type="Proteomes" id="UP000027222">
    <property type="component" value="Unassembled WGS sequence"/>
</dbReference>
<sequence>MAANVESIGQLRRKIYLPILCRETRISCTYTLPTQPSVRLGRQDGIAPMQGLHRVAYVQFVR</sequence>
<evidence type="ECO:0000313" key="2">
    <source>
        <dbReference type="Proteomes" id="UP000027222"/>
    </source>
</evidence>
<organism evidence="1 2">
    <name type="scientific">Galerina marginata (strain CBS 339.88)</name>
    <dbReference type="NCBI Taxonomy" id="685588"/>
    <lineage>
        <taxon>Eukaryota</taxon>
        <taxon>Fungi</taxon>
        <taxon>Dikarya</taxon>
        <taxon>Basidiomycota</taxon>
        <taxon>Agaricomycotina</taxon>
        <taxon>Agaricomycetes</taxon>
        <taxon>Agaricomycetidae</taxon>
        <taxon>Agaricales</taxon>
        <taxon>Agaricineae</taxon>
        <taxon>Strophariaceae</taxon>
        <taxon>Galerina</taxon>
    </lineage>
</organism>
<accession>A0A067SAC5</accession>
<name>A0A067SAC5_GALM3</name>
<protein>
    <submittedName>
        <fullName evidence="1">Uncharacterized protein</fullName>
    </submittedName>
</protein>